<protein>
    <submittedName>
        <fullName evidence="1">Uncharacterized protein</fullName>
    </submittedName>
</protein>
<evidence type="ECO:0000313" key="1">
    <source>
        <dbReference type="EMBL" id="EHM38626.1"/>
    </source>
</evidence>
<reference evidence="1 2" key="1">
    <citation type="submission" date="2011-08" db="EMBL/GenBank/DDBJ databases">
        <authorList>
            <person name="Weinstock G."/>
            <person name="Sodergren E."/>
            <person name="Clifton S."/>
            <person name="Fulton L."/>
            <person name="Fulton B."/>
            <person name="Courtney L."/>
            <person name="Fronick C."/>
            <person name="Harrison M."/>
            <person name="Strong C."/>
            <person name="Farmer C."/>
            <person name="Delahaunty K."/>
            <person name="Markovic C."/>
            <person name="Hall O."/>
            <person name="Minx P."/>
            <person name="Tomlinson C."/>
            <person name="Mitreva M."/>
            <person name="Hou S."/>
            <person name="Chen J."/>
            <person name="Wollam A."/>
            <person name="Pepin K.H."/>
            <person name="Johnson M."/>
            <person name="Bhonagiri V."/>
            <person name="Zhang X."/>
            <person name="Suruliraj S."/>
            <person name="Warren W."/>
            <person name="Chinwalla A."/>
            <person name="Mardis E.R."/>
            <person name="Wilson R.K."/>
        </authorList>
    </citation>
    <scope>NUCLEOTIDE SEQUENCE [LARGE SCALE GENOMIC DNA]</scope>
    <source>
        <strain evidence="1 2">ATCC 29863</strain>
    </source>
</reference>
<gene>
    <name evidence="1" type="ORF">HMPREF0372_03924</name>
</gene>
<dbReference type="EMBL" id="AGCK01000318">
    <property type="protein sequence ID" value="EHM38626.1"/>
    <property type="molecule type" value="Genomic_DNA"/>
</dbReference>
<comment type="caution">
    <text evidence="1">The sequence shown here is derived from an EMBL/GenBank/DDBJ whole genome shotgun (WGS) entry which is preliminary data.</text>
</comment>
<dbReference type="Proteomes" id="UP000004459">
    <property type="component" value="Unassembled WGS sequence"/>
</dbReference>
<evidence type="ECO:0000313" key="2">
    <source>
        <dbReference type="Proteomes" id="UP000004459"/>
    </source>
</evidence>
<sequence length="170" mass="18247">MLTPPCQQHTIPALPQNIHIQTQQKLGGKYDVRPGFYPEPGCNPPGLLPADKAGSLEVSEDVHHPDVINVLVHSQPSFQAEAAPKWAGSGPHFLSSEILDFQKAIIPHLYLTLLPQAAGRQQTDCVGAHHGNLTPPRISPSCPHCLIPVSPGAVAGQEYHYQIADEGRAG</sequence>
<name>G9YWK7_FLAPL</name>
<dbReference type="AlphaFoldDB" id="G9YWK7"/>
<proteinExistence type="predicted"/>
<dbReference type="HOGENOM" id="CLU_1568441_0_0_9"/>
<accession>G9YWK7</accession>
<organism evidence="1 2">
    <name type="scientific">Flavonifractor plautii ATCC 29863</name>
    <dbReference type="NCBI Taxonomy" id="411475"/>
    <lineage>
        <taxon>Bacteria</taxon>
        <taxon>Bacillati</taxon>
        <taxon>Bacillota</taxon>
        <taxon>Clostridia</taxon>
        <taxon>Eubacteriales</taxon>
        <taxon>Oscillospiraceae</taxon>
        <taxon>Flavonifractor</taxon>
    </lineage>
</organism>